<dbReference type="EMBL" id="BEXD01002990">
    <property type="protein sequence ID" value="GBB99940.1"/>
    <property type="molecule type" value="Genomic_DNA"/>
</dbReference>
<name>A0A2Z6RD92_9GLOM</name>
<keyword evidence="3" id="KW-1185">Reference proteome</keyword>
<comment type="caution">
    <text evidence="2">The sequence shown here is derived from an EMBL/GenBank/DDBJ whole genome shotgun (WGS) entry which is preliminary data.</text>
</comment>
<dbReference type="AlphaFoldDB" id="A0A2Z6RD92"/>
<gene>
    <name evidence="2" type="ORF">RclHR1_03690013</name>
</gene>
<dbReference type="PROSITE" id="PS50879">
    <property type="entry name" value="RNASE_H_1"/>
    <property type="match status" value="1"/>
</dbReference>
<protein>
    <recommendedName>
        <fullName evidence="1">RNase H type-1 domain-containing protein</fullName>
    </recommendedName>
</protein>
<evidence type="ECO:0000259" key="1">
    <source>
        <dbReference type="PROSITE" id="PS50879"/>
    </source>
</evidence>
<dbReference type="GO" id="GO:0003676">
    <property type="term" value="F:nucleic acid binding"/>
    <property type="evidence" value="ECO:0007669"/>
    <property type="project" value="InterPro"/>
</dbReference>
<accession>A0A2Z6RD92</accession>
<dbReference type="Gene3D" id="3.30.420.10">
    <property type="entry name" value="Ribonuclease H-like superfamily/Ribonuclease H"/>
    <property type="match status" value="1"/>
</dbReference>
<dbReference type="InterPro" id="IPR036397">
    <property type="entry name" value="RNaseH_sf"/>
</dbReference>
<dbReference type="Pfam" id="PF00075">
    <property type="entry name" value="RNase_H"/>
    <property type="match status" value="1"/>
</dbReference>
<dbReference type="SUPFAM" id="SSF53098">
    <property type="entry name" value="Ribonuclease H-like"/>
    <property type="match status" value="1"/>
</dbReference>
<feature type="domain" description="RNase H type-1" evidence="1">
    <location>
        <begin position="79"/>
        <end position="226"/>
    </location>
</feature>
<sequence>MGQCTTVTRDKYHLIPVDLNLHLHQVINSTSSIINSPTIRNTSPNTIHQSHNIDKQLLQHFELNSKLEALHIIQQHLKDENTLSFYTDGSLINANTQATSMITSFIRVSDTNIITYSFTTTIENWPLSLRAELFAIFLSLIVSPYGCRVDINTDSQNSINIIQRIYNNPTFSIRDYFRLLNNNIIINNIVSIIKTKNLTLRFNKVKAHNNDYFNERIDQECRIAHYDSTLALVIKQQYFDNIQFISQWEQLAVLEKTKRQYYDIYQDSDCPLCAEEKETFTHIWLCLYQTESFSQSFYANNITFIDIIKEFVPITLVEWLQKYATATQRCNLLIKAFDKLYEDFLDLWKSRCEAFASIEYMCDITQYMKRSILYNTKYKEPFTSYYNINLFFDFSSFNIEYIEYINLLIRFNVAYIDLFTFNIP</sequence>
<organism evidence="2 3">
    <name type="scientific">Rhizophagus clarus</name>
    <dbReference type="NCBI Taxonomy" id="94130"/>
    <lineage>
        <taxon>Eukaryota</taxon>
        <taxon>Fungi</taxon>
        <taxon>Fungi incertae sedis</taxon>
        <taxon>Mucoromycota</taxon>
        <taxon>Glomeromycotina</taxon>
        <taxon>Glomeromycetes</taxon>
        <taxon>Glomerales</taxon>
        <taxon>Glomeraceae</taxon>
        <taxon>Rhizophagus</taxon>
    </lineage>
</organism>
<dbReference type="GO" id="GO:0004523">
    <property type="term" value="F:RNA-DNA hybrid ribonuclease activity"/>
    <property type="evidence" value="ECO:0007669"/>
    <property type="project" value="InterPro"/>
</dbReference>
<reference evidence="2 3" key="1">
    <citation type="submission" date="2017-11" db="EMBL/GenBank/DDBJ databases">
        <title>The genome of Rhizophagus clarus HR1 reveals common genetic basis of auxotrophy among arbuscular mycorrhizal fungi.</title>
        <authorList>
            <person name="Kobayashi Y."/>
        </authorList>
    </citation>
    <scope>NUCLEOTIDE SEQUENCE [LARGE SCALE GENOMIC DNA]</scope>
    <source>
        <strain evidence="2 3">HR1</strain>
    </source>
</reference>
<dbReference type="InterPro" id="IPR012337">
    <property type="entry name" value="RNaseH-like_sf"/>
</dbReference>
<dbReference type="Proteomes" id="UP000247702">
    <property type="component" value="Unassembled WGS sequence"/>
</dbReference>
<dbReference type="InterPro" id="IPR002156">
    <property type="entry name" value="RNaseH_domain"/>
</dbReference>
<proteinExistence type="predicted"/>
<evidence type="ECO:0000313" key="2">
    <source>
        <dbReference type="EMBL" id="GBB99940.1"/>
    </source>
</evidence>
<evidence type="ECO:0000313" key="3">
    <source>
        <dbReference type="Proteomes" id="UP000247702"/>
    </source>
</evidence>
<dbReference type="STRING" id="94130.A0A2Z6RD92"/>